<proteinExistence type="predicted"/>
<sequence>MDQEAVRAAFDRQLRERALPDGPGVRVERAGDVVRQVGGAHDWNGVLWSDLTGATADRAVAEQAAYFAARGLEAEWKLYAHDRPADLGRRLLAAGFVPGPAEEVMVAESASVSASMSGSTSGGAVLPDGVRLLPVTDAAGVDLLADVHARAFGDDATRLRERLRTRLAEAPDTLVAVVVMAGVTPVSASRMELPPGVEFAGLWGGGTVPEWRGRGLYRAQIAYRARIAAARGYRWLQADAMDTSRPVLRRLGFVSLGTTTPYMYTP</sequence>
<organism evidence="2 3">
    <name type="scientific">Streptomyces paludis</name>
    <dbReference type="NCBI Taxonomy" id="2282738"/>
    <lineage>
        <taxon>Bacteria</taxon>
        <taxon>Bacillati</taxon>
        <taxon>Actinomycetota</taxon>
        <taxon>Actinomycetes</taxon>
        <taxon>Kitasatosporales</taxon>
        <taxon>Streptomycetaceae</taxon>
        <taxon>Streptomyces</taxon>
    </lineage>
</organism>
<dbReference type="SUPFAM" id="SSF55729">
    <property type="entry name" value="Acyl-CoA N-acyltransferases (Nat)"/>
    <property type="match status" value="1"/>
</dbReference>
<feature type="domain" description="N-acetyltransferase" evidence="1">
    <location>
        <begin position="130"/>
        <end position="266"/>
    </location>
</feature>
<protein>
    <submittedName>
        <fullName evidence="2">GNAT family N-acetyltransferase</fullName>
    </submittedName>
</protein>
<dbReference type="InterPro" id="IPR016181">
    <property type="entry name" value="Acyl_CoA_acyltransferase"/>
</dbReference>
<name>A0A345HWA6_9ACTN</name>
<keyword evidence="2" id="KW-0808">Transferase</keyword>
<dbReference type="InterPro" id="IPR000182">
    <property type="entry name" value="GNAT_dom"/>
</dbReference>
<dbReference type="OrthoDB" id="164800at2"/>
<keyword evidence="3" id="KW-1185">Reference proteome</keyword>
<evidence type="ECO:0000313" key="2">
    <source>
        <dbReference type="EMBL" id="AXG80980.1"/>
    </source>
</evidence>
<reference evidence="3" key="1">
    <citation type="submission" date="2018-07" db="EMBL/GenBank/DDBJ databases">
        <authorList>
            <person name="Zhao J."/>
        </authorList>
    </citation>
    <scope>NUCLEOTIDE SEQUENCE [LARGE SCALE GENOMIC DNA]</scope>
    <source>
        <strain evidence="3">GSSD-12</strain>
    </source>
</reference>
<dbReference type="KEGG" id="spad:DVK44_28630"/>
<dbReference type="Gene3D" id="3.40.630.30">
    <property type="match status" value="1"/>
</dbReference>
<gene>
    <name evidence="2" type="ORF">DVK44_28630</name>
</gene>
<dbReference type="Proteomes" id="UP000253868">
    <property type="component" value="Chromosome"/>
</dbReference>
<dbReference type="AlphaFoldDB" id="A0A345HWA6"/>
<accession>A0A345HWA6</accession>
<evidence type="ECO:0000259" key="1">
    <source>
        <dbReference type="PROSITE" id="PS51186"/>
    </source>
</evidence>
<dbReference type="GO" id="GO:0016747">
    <property type="term" value="F:acyltransferase activity, transferring groups other than amino-acyl groups"/>
    <property type="evidence" value="ECO:0007669"/>
    <property type="project" value="InterPro"/>
</dbReference>
<dbReference type="PROSITE" id="PS51186">
    <property type="entry name" value="GNAT"/>
    <property type="match status" value="1"/>
</dbReference>
<evidence type="ECO:0000313" key="3">
    <source>
        <dbReference type="Proteomes" id="UP000253868"/>
    </source>
</evidence>
<dbReference type="EMBL" id="CP031194">
    <property type="protein sequence ID" value="AXG80980.1"/>
    <property type="molecule type" value="Genomic_DNA"/>
</dbReference>
<dbReference type="RefSeq" id="WP_114663337.1">
    <property type="nucleotide sequence ID" value="NZ_CP031194.1"/>
</dbReference>